<evidence type="ECO:0000256" key="1">
    <source>
        <dbReference type="ARBA" id="ARBA00004141"/>
    </source>
</evidence>
<feature type="domain" description="GtrA/DPMS transmembrane" evidence="7">
    <location>
        <begin position="11"/>
        <end position="125"/>
    </location>
</feature>
<evidence type="ECO:0000256" key="6">
    <source>
        <dbReference type="SAM" id="Phobius"/>
    </source>
</evidence>
<protein>
    <submittedName>
        <fullName evidence="8">GtrA family protein</fullName>
    </submittedName>
</protein>
<keyword evidence="3 6" id="KW-0812">Transmembrane</keyword>
<evidence type="ECO:0000256" key="4">
    <source>
        <dbReference type="ARBA" id="ARBA00022989"/>
    </source>
</evidence>
<dbReference type="AlphaFoldDB" id="A0A844AXX1"/>
<organism evidence="8 9">
    <name type="scientific">Caenimonas koreensis DSM 17982</name>
    <dbReference type="NCBI Taxonomy" id="1121255"/>
    <lineage>
        <taxon>Bacteria</taxon>
        <taxon>Pseudomonadati</taxon>
        <taxon>Pseudomonadota</taxon>
        <taxon>Betaproteobacteria</taxon>
        <taxon>Burkholderiales</taxon>
        <taxon>Comamonadaceae</taxon>
        <taxon>Caenimonas</taxon>
    </lineage>
</organism>
<keyword evidence="4 6" id="KW-1133">Transmembrane helix</keyword>
<evidence type="ECO:0000313" key="8">
    <source>
        <dbReference type="EMBL" id="MRD47258.1"/>
    </source>
</evidence>
<reference evidence="8 9" key="1">
    <citation type="submission" date="2019-11" db="EMBL/GenBank/DDBJ databases">
        <title>Caenimonas koreensis gen. nov., sp. nov., isolated from activated sludge.</title>
        <authorList>
            <person name="Seung H.R."/>
        </authorList>
    </citation>
    <scope>NUCLEOTIDE SEQUENCE [LARGE SCALE GENOMIC DNA]</scope>
    <source>
        <strain evidence="8 9">EMB320</strain>
    </source>
</reference>
<evidence type="ECO:0000313" key="9">
    <source>
        <dbReference type="Proteomes" id="UP000487350"/>
    </source>
</evidence>
<dbReference type="GO" id="GO:0000271">
    <property type="term" value="P:polysaccharide biosynthetic process"/>
    <property type="evidence" value="ECO:0007669"/>
    <property type="project" value="InterPro"/>
</dbReference>
<dbReference type="OrthoDB" id="9155343at2"/>
<dbReference type="PANTHER" id="PTHR38459:SF1">
    <property type="entry name" value="PROPHAGE BACTOPRENOL-LINKED GLUCOSE TRANSLOCASE HOMOLOG"/>
    <property type="match status" value="1"/>
</dbReference>
<keyword evidence="5 6" id="KW-0472">Membrane</keyword>
<name>A0A844AXX1_9BURK</name>
<dbReference type="PANTHER" id="PTHR38459">
    <property type="entry name" value="PROPHAGE BACTOPRENOL-LINKED GLUCOSE TRANSLOCASE HOMOLOG"/>
    <property type="match status" value="1"/>
</dbReference>
<comment type="similarity">
    <text evidence="2">Belongs to the GtrA family.</text>
</comment>
<accession>A0A844AXX1</accession>
<dbReference type="GO" id="GO:0005886">
    <property type="term" value="C:plasma membrane"/>
    <property type="evidence" value="ECO:0007669"/>
    <property type="project" value="TreeGrafter"/>
</dbReference>
<evidence type="ECO:0000256" key="5">
    <source>
        <dbReference type="ARBA" id="ARBA00023136"/>
    </source>
</evidence>
<feature type="transmembrane region" description="Helical" evidence="6">
    <location>
        <begin position="9"/>
        <end position="32"/>
    </location>
</feature>
<dbReference type="EMBL" id="WJBU01000006">
    <property type="protein sequence ID" value="MRD47258.1"/>
    <property type="molecule type" value="Genomic_DNA"/>
</dbReference>
<sequence>MKQAALKFAFYLGVQLAGYAIDMGSFLILLHAFDITPLPANIVGKVIAGTFAFLVHRKYTFPVATEGDARRQAVLYAALVAFNIPLSSALLAGMLQLIEFVPLAKFVADISCIGLTYWLSKRFVFSAARRKSRPLE</sequence>
<dbReference type="InterPro" id="IPR051401">
    <property type="entry name" value="GtrA_CellWall_Glycosyl"/>
</dbReference>
<feature type="transmembrane region" description="Helical" evidence="6">
    <location>
        <begin position="38"/>
        <end position="55"/>
    </location>
</feature>
<dbReference type="InterPro" id="IPR007267">
    <property type="entry name" value="GtrA_DPMS_TM"/>
</dbReference>
<dbReference type="Pfam" id="PF04138">
    <property type="entry name" value="GtrA_DPMS_TM"/>
    <property type="match status" value="1"/>
</dbReference>
<gene>
    <name evidence="8" type="ORF">GHT07_08200</name>
</gene>
<dbReference type="RefSeq" id="WP_153584574.1">
    <property type="nucleotide sequence ID" value="NZ_WJBU01000006.1"/>
</dbReference>
<evidence type="ECO:0000256" key="3">
    <source>
        <dbReference type="ARBA" id="ARBA00022692"/>
    </source>
</evidence>
<comment type="caution">
    <text evidence="8">The sequence shown here is derived from an EMBL/GenBank/DDBJ whole genome shotgun (WGS) entry which is preliminary data.</text>
</comment>
<evidence type="ECO:0000256" key="2">
    <source>
        <dbReference type="ARBA" id="ARBA00009399"/>
    </source>
</evidence>
<dbReference type="Proteomes" id="UP000487350">
    <property type="component" value="Unassembled WGS sequence"/>
</dbReference>
<comment type="subcellular location">
    <subcellularLocation>
        <location evidence="1">Membrane</location>
        <topology evidence="1">Multi-pass membrane protein</topology>
    </subcellularLocation>
</comment>
<evidence type="ECO:0000259" key="7">
    <source>
        <dbReference type="Pfam" id="PF04138"/>
    </source>
</evidence>
<feature type="transmembrane region" description="Helical" evidence="6">
    <location>
        <begin position="75"/>
        <end position="97"/>
    </location>
</feature>
<keyword evidence="9" id="KW-1185">Reference proteome</keyword>
<proteinExistence type="inferred from homology"/>